<dbReference type="GeneID" id="5035338"/>
<dbReference type="AlphaFoldDB" id="A0DGI9"/>
<dbReference type="KEGG" id="ptm:GSPATT00002285001"/>
<keyword evidence="1" id="KW-0067">ATP-binding</keyword>
<dbReference type="EMBL" id="CT868429">
    <property type="protein sequence ID" value="CAK82156.1"/>
    <property type="molecule type" value="Genomic_DNA"/>
</dbReference>
<dbReference type="HOGENOM" id="CLU_2241834_0_0_1"/>
<name>A0DGI9_PARTE</name>
<evidence type="ECO:0000256" key="2">
    <source>
        <dbReference type="SAM" id="MobiDB-lite"/>
    </source>
</evidence>
<evidence type="ECO:0000313" key="4">
    <source>
        <dbReference type="Proteomes" id="UP000000600"/>
    </source>
</evidence>
<dbReference type="PROSITE" id="PS00107">
    <property type="entry name" value="PROTEIN_KINASE_ATP"/>
    <property type="match status" value="1"/>
</dbReference>
<evidence type="ECO:0008006" key="5">
    <source>
        <dbReference type="Google" id="ProtNLM"/>
    </source>
</evidence>
<dbReference type="InterPro" id="IPR017441">
    <property type="entry name" value="Protein_kinase_ATP_BS"/>
</dbReference>
<proteinExistence type="predicted"/>
<dbReference type="InParanoid" id="A0DGI9"/>
<organism evidence="3 4">
    <name type="scientific">Paramecium tetraurelia</name>
    <dbReference type="NCBI Taxonomy" id="5888"/>
    <lineage>
        <taxon>Eukaryota</taxon>
        <taxon>Sar</taxon>
        <taxon>Alveolata</taxon>
        <taxon>Ciliophora</taxon>
        <taxon>Intramacronucleata</taxon>
        <taxon>Oligohymenophorea</taxon>
        <taxon>Peniculida</taxon>
        <taxon>Parameciidae</taxon>
        <taxon>Paramecium</taxon>
    </lineage>
</organism>
<feature type="binding site" evidence="1">
    <location>
        <position position="96"/>
    </location>
    <ligand>
        <name>ATP</name>
        <dbReference type="ChEBI" id="CHEBI:30616"/>
    </ligand>
</feature>
<dbReference type="Gene3D" id="3.30.200.20">
    <property type="entry name" value="Phosphorylase Kinase, domain 1"/>
    <property type="match status" value="1"/>
</dbReference>
<protein>
    <recommendedName>
        <fullName evidence="5">Protein kinase domain-containing protein</fullName>
    </recommendedName>
</protein>
<sequence length="105" mass="11507">MGICGGQGNKRLTKLNLEQTKDQTGTTSNNENPGSSKQSKFVKQLTDFKVDPSIFVTLKKGDLLKNYKIDQVLGEGTYGKVNLVTQKATGLQRAMKIDQEGQNSN</sequence>
<keyword evidence="1" id="KW-0547">Nucleotide-binding</keyword>
<feature type="region of interest" description="Disordered" evidence="2">
    <location>
        <begin position="1"/>
        <end position="41"/>
    </location>
</feature>
<feature type="compositionally biased region" description="Polar residues" evidence="2">
    <location>
        <begin position="16"/>
        <end position="41"/>
    </location>
</feature>
<gene>
    <name evidence="3" type="ORF">GSPATT00002285001</name>
</gene>
<accession>A0DGI9</accession>
<keyword evidence="4" id="KW-1185">Reference proteome</keyword>
<dbReference type="OrthoDB" id="6513151at2759"/>
<reference evidence="3 4" key="1">
    <citation type="journal article" date="2006" name="Nature">
        <title>Global trends of whole-genome duplications revealed by the ciliate Paramecium tetraurelia.</title>
        <authorList>
            <consortium name="Genoscope"/>
            <person name="Aury J.-M."/>
            <person name="Jaillon O."/>
            <person name="Duret L."/>
            <person name="Noel B."/>
            <person name="Jubin C."/>
            <person name="Porcel B.M."/>
            <person name="Segurens B."/>
            <person name="Daubin V."/>
            <person name="Anthouard V."/>
            <person name="Aiach N."/>
            <person name="Arnaiz O."/>
            <person name="Billaut A."/>
            <person name="Beisson J."/>
            <person name="Blanc I."/>
            <person name="Bouhouche K."/>
            <person name="Camara F."/>
            <person name="Duharcourt S."/>
            <person name="Guigo R."/>
            <person name="Gogendeau D."/>
            <person name="Katinka M."/>
            <person name="Keller A.-M."/>
            <person name="Kissmehl R."/>
            <person name="Klotz C."/>
            <person name="Koll F."/>
            <person name="Le Moue A."/>
            <person name="Lepere C."/>
            <person name="Malinsky S."/>
            <person name="Nowacki M."/>
            <person name="Nowak J.K."/>
            <person name="Plattner H."/>
            <person name="Poulain J."/>
            <person name="Ruiz F."/>
            <person name="Serrano V."/>
            <person name="Zagulski M."/>
            <person name="Dessen P."/>
            <person name="Betermier M."/>
            <person name="Weissenbach J."/>
            <person name="Scarpelli C."/>
            <person name="Schachter V."/>
            <person name="Sperling L."/>
            <person name="Meyer E."/>
            <person name="Cohen J."/>
            <person name="Wincker P."/>
        </authorList>
    </citation>
    <scope>NUCLEOTIDE SEQUENCE [LARGE SCALE GENOMIC DNA]</scope>
    <source>
        <strain evidence="3 4">Stock d4-2</strain>
    </source>
</reference>
<evidence type="ECO:0000256" key="1">
    <source>
        <dbReference type="PROSITE-ProRule" id="PRU10141"/>
    </source>
</evidence>
<dbReference type="RefSeq" id="XP_001449553.1">
    <property type="nucleotide sequence ID" value="XM_001449516.1"/>
</dbReference>
<dbReference type="SUPFAM" id="SSF56112">
    <property type="entry name" value="Protein kinase-like (PK-like)"/>
    <property type="match status" value="1"/>
</dbReference>
<dbReference type="GO" id="GO:0005524">
    <property type="term" value="F:ATP binding"/>
    <property type="evidence" value="ECO:0007669"/>
    <property type="project" value="UniProtKB-UniRule"/>
</dbReference>
<dbReference type="InterPro" id="IPR011009">
    <property type="entry name" value="Kinase-like_dom_sf"/>
</dbReference>
<evidence type="ECO:0000313" key="3">
    <source>
        <dbReference type="EMBL" id="CAK82156.1"/>
    </source>
</evidence>
<dbReference type="Proteomes" id="UP000000600">
    <property type="component" value="Unassembled WGS sequence"/>
</dbReference>